<name>A0A0A9D4H8_ARUDO</name>
<reference evidence="1" key="1">
    <citation type="submission" date="2014-09" db="EMBL/GenBank/DDBJ databases">
        <authorList>
            <person name="Magalhaes I.L.F."/>
            <person name="Oliveira U."/>
            <person name="Santos F.R."/>
            <person name="Vidigal T.H.D.A."/>
            <person name="Brescovit A.D."/>
            <person name="Santos A.J."/>
        </authorList>
    </citation>
    <scope>NUCLEOTIDE SEQUENCE</scope>
    <source>
        <tissue evidence="1">Shoot tissue taken approximately 20 cm above the soil surface</tissue>
    </source>
</reference>
<protein>
    <submittedName>
        <fullName evidence="1">Uncharacterized protein</fullName>
    </submittedName>
</protein>
<dbReference type="EMBL" id="GBRH01215169">
    <property type="protein sequence ID" value="JAD82726.1"/>
    <property type="molecule type" value="Transcribed_RNA"/>
</dbReference>
<dbReference type="AlphaFoldDB" id="A0A0A9D4H8"/>
<evidence type="ECO:0000313" key="1">
    <source>
        <dbReference type="EMBL" id="JAD82726.1"/>
    </source>
</evidence>
<organism evidence="1">
    <name type="scientific">Arundo donax</name>
    <name type="common">Giant reed</name>
    <name type="synonym">Donax arundinaceus</name>
    <dbReference type="NCBI Taxonomy" id="35708"/>
    <lineage>
        <taxon>Eukaryota</taxon>
        <taxon>Viridiplantae</taxon>
        <taxon>Streptophyta</taxon>
        <taxon>Embryophyta</taxon>
        <taxon>Tracheophyta</taxon>
        <taxon>Spermatophyta</taxon>
        <taxon>Magnoliopsida</taxon>
        <taxon>Liliopsida</taxon>
        <taxon>Poales</taxon>
        <taxon>Poaceae</taxon>
        <taxon>PACMAD clade</taxon>
        <taxon>Arundinoideae</taxon>
        <taxon>Arundineae</taxon>
        <taxon>Arundo</taxon>
    </lineage>
</organism>
<reference evidence="1" key="2">
    <citation type="journal article" date="2015" name="Data Brief">
        <title>Shoot transcriptome of the giant reed, Arundo donax.</title>
        <authorList>
            <person name="Barrero R.A."/>
            <person name="Guerrero F.D."/>
            <person name="Moolhuijzen P."/>
            <person name="Goolsby J.A."/>
            <person name="Tidwell J."/>
            <person name="Bellgard S.E."/>
            <person name="Bellgard M.I."/>
        </authorList>
    </citation>
    <scope>NUCLEOTIDE SEQUENCE</scope>
    <source>
        <tissue evidence="1">Shoot tissue taken approximately 20 cm above the soil surface</tissue>
    </source>
</reference>
<proteinExistence type="predicted"/>
<accession>A0A0A9D4H8</accession>
<sequence length="66" mass="7133">MMEEAIVAPGAMVQIVIDNQEMEGNGAEGPEEPNIEDVPVAPGVMLHIAIDDNQEMEDNGEEDQLL</sequence>